<organism evidence="1 2">
    <name type="scientific">Shewanella gelidii</name>
    <dbReference type="NCBI Taxonomy" id="1642821"/>
    <lineage>
        <taxon>Bacteria</taxon>
        <taxon>Pseudomonadati</taxon>
        <taxon>Pseudomonadota</taxon>
        <taxon>Gammaproteobacteria</taxon>
        <taxon>Alteromonadales</taxon>
        <taxon>Shewanellaceae</taxon>
        <taxon>Shewanella</taxon>
    </lineage>
</organism>
<dbReference type="Pfam" id="PF13957">
    <property type="entry name" value="YafO_toxin"/>
    <property type="match status" value="1"/>
</dbReference>
<comment type="caution">
    <text evidence="1">The sequence shown here is derived from an EMBL/GenBank/DDBJ whole genome shotgun (WGS) entry which is preliminary data.</text>
</comment>
<proteinExistence type="predicted"/>
<evidence type="ECO:0000313" key="2">
    <source>
        <dbReference type="Proteomes" id="UP000613743"/>
    </source>
</evidence>
<gene>
    <name evidence="1" type="ORF">GCM10009332_23860</name>
</gene>
<dbReference type="InterPro" id="IPR020353">
    <property type="entry name" value="Toxin_YafO"/>
</dbReference>
<keyword evidence="2" id="KW-1185">Reference proteome</keyword>
<sequence>MGRSIKVFHTSQSFWKDEEVSVVVEQFKKYKSEQNTPISFGRDAPLVRPSDAKYAGLQHLHLGSFNAITNQYHRTSDSWLIYTSGFDNPHFFLLIDILTPDAHEEANNIDLMNRYIAFANSFRQEH</sequence>
<evidence type="ECO:0008006" key="3">
    <source>
        <dbReference type="Google" id="ProtNLM"/>
    </source>
</evidence>
<accession>A0A917JTF1</accession>
<dbReference type="RefSeq" id="WP_188921210.1">
    <property type="nucleotide sequence ID" value="NZ_BMPZ01000006.1"/>
</dbReference>
<evidence type="ECO:0000313" key="1">
    <source>
        <dbReference type="EMBL" id="GGI85796.1"/>
    </source>
</evidence>
<dbReference type="EMBL" id="BMPZ01000006">
    <property type="protein sequence ID" value="GGI85796.1"/>
    <property type="molecule type" value="Genomic_DNA"/>
</dbReference>
<reference evidence="1" key="2">
    <citation type="submission" date="2020-09" db="EMBL/GenBank/DDBJ databases">
        <authorList>
            <person name="Sun Q."/>
            <person name="Ohkuma M."/>
        </authorList>
    </citation>
    <scope>NUCLEOTIDE SEQUENCE</scope>
    <source>
        <strain evidence="1">JCM 30804</strain>
    </source>
</reference>
<protein>
    <recommendedName>
        <fullName evidence="3">Type II toxin-antitoxin system YafO family toxin</fullName>
    </recommendedName>
</protein>
<dbReference type="AlphaFoldDB" id="A0A917JTF1"/>
<reference evidence="1" key="1">
    <citation type="journal article" date="2014" name="Int. J. Syst. Evol. Microbiol.">
        <title>Complete genome sequence of Corynebacterium casei LMG S-19264T (=DSM 44701T), isolated from a smear-ripened cheese.</title>
        <authorList>
            <consortium name="US DOE Joint Genome Institute (JGI-PGF)"/>
            <person name="Walter F."/>
            <person name="Albersmeier A."/>
            <person name="Kalinowski J."/>
            <person name="Ruckert C."/>
        </authorList>
    </citation>
    <scope>NUCLEOTIDE SEQUENCE</scope>
    <source>
        <strain evidence="1">JCM 30804</strain>
    </source>
</reference>
<name>A0A917JTF1_9GAMM</name>
<dbReference type="Proteomes" id="UP000613743">
    <property type="component" value="Unassembled WGS sequence"/>
</dbReference>